<dbReference type="AlphaFoldDB" id="A0A8S1KMM4"/>
<keyword evidence="2" id="KW-1185">Reference proteome</keyword>
<evidence type="ECO:0000313" key="1">
    <source>
        <dbReference type="EMBL" id="CAD8055363.1"/>
    </source>
</evidence>
<gene>
    <name evidence="1" type="ORF">PSON_ATCC_30995.1.T0090205</name>
</gene>
<reference evidence="1" key="1">
    <citation type="submission" date="2021-01" db="EMBL/GenBank/DDBJ databases">
        <authorList>
            <consortium name="Genoscope - CEA"/>
            <person name="William W."/>
        </authorList>
    </citation>
    <scope>NUCLEOTIDE SEQUENCE</scope>
</reference>
<dbReference type="OrthoDB" id="287777at2759"/>
<sequence length="272" mass="31939">MGTCSRKGQKDNSQKQTGYESEQVIILTCIKSHIQYFDQIDLELLKYPDISLLLRKHIKNYKFIEDGKTWLFVKEIQSFLNHKMSILIRNFNPETDAALQLIQIYKKLVSLTQKLLGCSASFSEAKVELFQTFQNQLVQTSIECLIVVNTLISKKLQWWNEEYFKWRQNHLISTFLIKKIDKSNKEIIGSIYDFIQLLIECIKHLGDFNGSQGVQETDFKVEQEFLDEFYNQMRAGIILNSFFSESIQNEIIPDQIQVKQNVSKYALLIKRK</sequence>
<proteinExistence type="predicted"/>
<protein>
    <submittedName>
        <fullName evidence="1">Uncharacterized protein</fullName>
    </submittedName>
</protein>
<accession>A0A8S1KMM4</accession>
<organism evidence="1 2">
    <name type="scientific">Paramecium sonneborni</name>
    <dbReference type="NCBI Taxonomy" id="65129"/>
    <lineage>
        <taxon>Eukaryota</taxon>
        <taxon>Sar</taxon>
        <taxon>Alveolata</taxon>
        <taxon>Ciliophora</taxon>
        <taxon>Intramacronucleata</taxon>
        <taxon>Oligohymenophorea</taxon>
        <taxon>Peniculida</taxon>
        <taxon>Parameciidae</taxon>
        <taxon>Paramecium</taxon>
    </lineage>
</organism>
<comment type="caution">
    <text evidence="1">The sequence shown here is derived from an EMBL/GenBank/DDBJ whole genome shotgun (WGS) entry which is preliminary data.</text>
</comment>
<dbReference type="EMBL" id="CAJJDN010000009">
    <property type="protein sequence ID" value="CAD8055363.1"/>
    <property type="molecule type" value="Genomic_DNA"/>
</dbReference>
<evidence type="ECO:0000313" key="2">
    <source>
        <dbReference type="Proteomes" id="UP000692954"/>
    </source>
</evidence>
<name>A0A8S1KMM4_9CILI</name>
<dbReference type="Proteomes" id="UP000692954">
    <property type="component" value="Unassembled WGS sequence"/>
</dbReference>